<sequence>MAKRLKGVLGDSLGSKIDASEVQEKQVTLGVIIDDDPEQEMTESFEARNSNKSSFHDPSSETFRQQALDEVSLQASPSNSGNSLNFFSEKRSRSQKQHQSQVISKYCC</sequence>
<name>A0A8J2PKL9_9HEXA</name>
<feature type="region of interest" description="Disordered" evidence="1">
    <location>
        <begin position="32"/>
        <end position="108"/>
    </location>
</feature>
<dbReference type="EMBL" id="CAJVCH010533515">
    <property type="protein sequence ID" value="CAG7824623.1"/>
    <property type="molecule type" value="Genomic_DNA"/>
</dbReference>
<dbReference type="Proteomes" id="UP000708208">
    <property type="component" value="Unassembled WGS sequence"/>
</dbReference>
<gene>
    <name evidence="2" type="ORF">AFUS01_LOCUS34772</name>
</gene>
<evidence type="ECO:0000313" key="2">
    <source>
        <dbReference type="EMBL" id="CAG7824623.1"/>
    </source>
</evidence>
<keyword evidence="3" id="KW-1185">Reference proteome</keyword>
<evidence type="ECO:0000313" key="3">
    <source>
        <dbReference type="Proteomes" id="UP000708208"/>
    </source>
</evidence>
<evidence type="ECO:0000256" key="1">
    <source>
        <dbReference type="SAM" id="MobiDB-lite"/>
    </source>
</evidence>
<protein>
    <submittedName>
        <fullName evidence="2">Uncharacterized protein</fullName>
    </submittedName>
</protein>
<dbReference type="AlphaFoldDB" id="A0A8J2PKL9"/>
<organism evidence="2 3">
    <name type="scientific">Allacma fusca</name>
    <dbReference type="NCBI Taxonomy" id="39272"/>
    <lineage>
        <taxon>Eukaryota</taxon>
        <taxon>Metazoa</taxon>
        <taxon>Ecdysozoa</taxon>
        <taxon>Arthropoda</taxon>
        <taxon>Hexapoda</taxon>
        <taxon>Collembola</taxon>
        <taxon>Symphypleona</taxon>
        <taxon>Sminthuridae</taxon>
        <taxon>Allacma</taxon>
    </lineage>
</organism>
<reference evidence="2" key="1">
    <citation type="submission" date="2021-06" db="EMBL/GenBank/DDBJ databases">
        <authorList>
            <person name="Hodson N. C."/>
            <person name="Mongue J. A."/>
            <person name="Jaron S. K."/>
        </authorList>
    </citation>
    <scope>NUCLEOTIDE SEQUENCE</scope>
</reference>
<proteinExistence type="predicted"/>
<accession>A0A8J2PKL9</accession>
<feature type="compositionally biased region" description="Acidic residues" evidence="1">
    <location>
        <begin position="33"/>
        <end position="43"/>
    </location>
</feature>
<feature type="compositionally biased region" description="Polar residues" evidence="1">
    <location>
        <begin position="73"/>
        <end position="86"/>
    </location>
</feature>
<comment type="caution">
    <text evidence="2">The sequence shown here is derived from an EMBL/GenBank/DDBJ whole genome shotgun (WGS) entry which is preliminary data.</text>
</comment>